<evidence type="ECO:0000313" key="1">
    <source>
        <dbReference type="EMBL" id="GBP01412.1"/>
    </source>
</evidence>
<proteinExistence type="predicted"/>
<comment type="caution">
    <text evidence="1">The sequence shown here is derived from an EMBL/GenBank/DDBJ whole genome shotgun (WGS) entry which is preliminary data.</text>
</comment>
<gene>
    <name evidence="1" type="ORF">EVAR_100257_1</name>
</gene>
<dbReference type="EMBL" id="BGZK01003447">
    <property type="protein sequence ID" value="GBP01412.1"/>
    <property type="molecule type" value="Genomic_DNA"/>
</dbReference>
<accession>A0A4C1SGZ5</accession>
<keyword evidence="2" id="KW-1185">Reference proteome</keyword>
<dbReference type="AlphaFoldDB" id="A0A4C1SGZ5"/>
<organism evidence="1 2">
    <name type="scientific">Eumeta variegata</name>
    <name type="common">Bagworm moth</name>
    <name type="synonym">Eumeta japonica</name>
    <dbReference type="NCBI Taxonomy" id="151549"/>
    <lineage>
        <taxon>Eukaryota</taxon>
        <taxon>Metazoa</taxon>
        <taxon>Ecdysozoa</taxon>
        <taxon>Arthropoda</taxon>
        <taxon>Hexapoda</taxon>
        <taxon>Insecta</taxon>
        <taxon>Pterygota</taxon>
        <taxon>Neoptera</taxon>
        <taxon>Endopterygota</taxon>
        <taxon>Lepidoptera</taxon>
        <taxon>Glossata</taxon>
        <taxon>Ditrysia</taxon>
        <taxon>Tineoidea</taxon>
        <taxon>Psychidae</taxon>
        <taxon>Oiketicinae</taxon>
        <taxon>Eumeta</taxon>
    </lineage>
</organism>
<name>A0A4C1SGZ5_EUMVA</name>
<dbReference type="Proteomes" id="UP000299102">
    <property type="component" value="Unassembled WGS sequence"/>
</dbReference>
<evidence type="ECO:0000313" key="2">
    <source>
        <dbReference type="Proteomes" id="UP000299102"/>
    </source>
</evidence>
<protein>
    <submittedName>
        <fullName evidence="1">Uncharacterized protein</fullName>
    </submittedName>
</protein>
<sequence>MAAVDKGGDPTNLYFSFALTPHIKKIKLRLLKNASNNLRIVDYPPITNISYMMNTTTDRRPRPPTTSRCRFRPLSAIVIGSKVSGDSEQHLAASERRPRRLSYETNAVDELIDAEFENGF</sequence>
<reference evidence="1 2" key="1">
    <citation type="journal article" date="2019" name="Commun. Biol.">
        <title>The bagworm genome reveals a unique fibroin gene that provides high tensile strength.</title>
        <authorList>
            <person name="Kono N."/>
            <person name="Nakamura H."/>
            <person name="Ohtoshi R."/>
            <person name="Tomita M."/>
            <person name="Numata K."/>
            <person name="Arakawa K."/>
        </authorList>
    </citation>
    <scope>NUCLEOTIDE SEQUENCE [LARGE SCALE GENOMIC DNA]</scope>
</reference>